<feature type="compositionally biased region" description="Basic and acidic residues" evidence="1">
    <location>
        <begin position="208"/>
        <end position="218"/>
    </location>
</feature>
<comment type="caution">
    <text evidence="2">The sequence shown here is derived from an EMBL/GenBank/DDBJ whole genome shotgun (WGS) entry which is preliminary data.</text>
</comment>
<dbReference type="Proteomes" id="UP001174934">
    <property type="component" value="Unassembled WGS sequence"/>
</dbReference>
<evidence type="ECO:0008006" key="4">
    <source>
        <dbReference type="Google" id="ProtNLM"/>
    </source>
</evidence>
<keyword evidence="3" id="KW-1185">Reference proteome</keyword>
<dbReference type="SUPFAM" id="SSF48403">
    <property type="entry name" value="Ankyrin repeat"/>
    <property type="match status" value="1"/>
</dbReference>
<dbReference type="Pfam" id="PF13637">
    <property type="entry name" value="Ank_4"/>
    <property type="match status" value="1"/>
</dbReference>
<name>A0AA39XMS6_9PEZI</name>
<evidence type="ECO:0000256" key="1">
    <source>
        <dbReference type="SAM" id="MobiDB-lite"/>
    </source>
</evidence>
<evidence type="ECO:0000313" key="3">
    <source>
        <dbReference type="Proteomes" id="UP001174934"/>
    </source>
</evidence>
<accession>A0AA39XMS6</accession>
<dbReference type="EMBL" id="JAULSR010000001">
    <property type="protein sequence ID" value="KAK0636520.1"/>
    <property type="molecule type" value="Genomic_DNA"/>
</dbReference>
<dbReference type="Gene3D" id="1.25.40.20">
    <property type="entry name" value="Ankyrin repeat-containing domain"/>
    <property type="match status" value="1"/>
</dbReference>
<dbReference type="InterPro" id="IPR036770">
    <property type="entry name" value="Ankyrin_rpt-contain_sf"/>
</dbReference>
<proteinExistence type="predicted"/>
<evidence type="ECO:0000313" key="2">
    <source>
        <dbReference type="EMBL" id="KAK0636520.1"/>
    </source>
</evidence>
<reference evidence="2" key="1">
    <citation type="submission" date="2023-06" db="EMBL/GenBank/DDBJ databases">
        <title>Genome-scale phylogeny and comparative genomics of the fungal order Sordariales.</title>
        <authorList>
            <consortium name="Lawrence Berkeley National Laboratory"/>
            <person name="Hensen N."/>
            <person name="Bonometti L."/>
            <person name="Westerberg I."/>
            <person name="Brannstrom I.O."/>
            <person name="Guillou S."/>
            <person name="Cros-Aarteil S."/>
            <person name="Calhoun S."/>
            <person name="Haridas S."/>
            <person name="Kuo A."/>
            <person name="Mondo S."/>
            <person name="Pangilinan J."/>
            <person name="Riley R."/>
            <person name="LaButti K."/>
            <person name="Andreopoulos B."/>
            <person name="Lipzen A."/>
            <person name="Chen C."/>
            <person name="Yanf M."/>
            <person name="Daum C."/>
            <person name="Ng V."/>
            <person name="Clum A."/>
            <person name="Steindorff A."/>
            <person name="Ohm R."/>
            <person name="Martin F."/>
            <person name="Silar P."/>
            <person name="Natvig D."/>
            <person name="Lalanne C."/>
            <person name="Gautier V."/>
            <person name="Ament-velasquez S.L."/>
            <person name="Kruys A."/>
            <person name="Hutchinson M.I."/>
            <person name="Powell A.J."/>
            <person name="Barry K."/>
            <person name="Miller A.N."/>
            <person name="Grigoriev I.V."/>
            <person name="Debuchy R."/>
            <person name="Gladieux P."/>
            <person name="Thoren M.H."/>
            <person name="Johannesson H."/>
        </authorList>
    </citation>
    <scope>NUCLEOTIDE SEQUENCE</scope>
    <source>
        <strain evidence="2">SMH3391-2</strain>
    </source>
</reference>
<sequence length="218" mass="23630">MPPNPYILAADSPEALVTLLRQDRSLATGQDEHGYSLVHAAASYNHLDLLRTLIREFSVPVDLKDEDGETALFVVETVDAARVLVEELGLDAKLANDEGMTAREKIESEGELPALVEYLAGLELGHAGTNGVVNGDGPSYLDLPPAPEGVRVTMGTMDEAEASGQQPDPEFRRRIEELASRVDFETPEGEAQLRQLVEESILGGGGLSEERSVRPRQE</sequence>
<dbReference type="AlphaFoldDB" id="A0AA39XMS6"/>
<feature type="region of interest" description="Disordered" evidence="1">
    <location>
        <begin position="199"/>
        <end position="218"/>
    </location>
</feature>
<gene>
    <name evidence="2" type="ORF">B0T17DRAFT_480461</name>
</gene>
<organism evidence="2 3">
    <name type="scientific">Bombardia bombarda</name>
    <dbReference type="NCBI Taxonomy" id="252184"/>
    <lineage>
        <taxon>Eukaryota</taxon>
        <taxon>Fungi</taxon>
        <taxon>Dikarya</taxon>
        <taxon>Ascomycota</taxon>
        <taxon>Pezizomycotina</taxon>
        <taxon>Sordariomycetes</taxon>
        <taxon>Sordariomycetidae</taxon>
        <taxon>Sordariales</taxon>
        <taxon>Lasiosphaeriaceae</taxon>
        <taxon>Bombardia</taxon>
    </lineage>
</organism>
<protein>
    <recommendedName>
        <fullName evidence="4">Ankyrin repeat protein</fullName>
    </recommendedName>
</protein>
<dbReference type="InterPro" id="IPR002110">
    <property type="entry name" value="Ankyrin_rpt"/>
</dbReference>